<evidence type="ECO:0000256" key="8">
    <source>
        <dbReference type="ARBA" id="ARBA00022801"/>
    </source>
</evidence>
<dbReference type="Pfam" id="PF14310">
    <property type="entry name" value="Fn3-like"/>
    <property type="match status" value="1"/>
</dbReference>
<dbReference type="InterPro" id="IPR017853">
    <property type="entry name" value="GH"/>
</dbReference>
<dbReference type="Pfam" id="PF00933">
    <property type="entry name" value="Glyco_hydro_3"/>
    <property type="match status" value="1"/>
</dbReference>
<dbReference type="FunFam" id="2.60.40.10:FF:000757">
    <property type="entry name" value="Beta-glucosidase G"/>
    <property type="match status" value="1"/>
</dbReference>
<evidence type="ECO:0000259" key="15">
    <source>
        <dbReference type="SMART" id="SM01217"/>
    </source>
</evidence>
<dbReference type="Proteomes" id="UP000091956">
    <property type="component" value="Unassembled WGS sequence"/>
</dbReference>
<dbReference type="InterPro" id="IPR001764">
    <property type="entry name" value="Glyco_hydro_3_N"/>
</dbReference>
<dbReference type="InterPro" id="IPR026891">
    <property type="entry name" value="Fn3-like"/>
</dbReference>
<keyword evidence="7 14" id="KW-0732">Signal</keyword>
<keyword evidence="17" id="KW-1185">Reference proteome</keyword>
<dbReference type="PANTHER" id="PTHR42715:SF28">
    <property type="entry name" value="BETA-GLUCOSIDASE L-RELATED"/>
    <property type="match status" value="1"/>
</dbReference>
<protein>
    <recommendedName>
        <fullName evidence="5">beta-glucosidase</fullName>
        <ecNumber evidence="5">3.2.1.21</ecNumber>
    </recommendedName>
</protein>
<comment type="catalytic activity">
    <reaction evidence="1">
        <text>Hydrolysis of terminal, non-reducing beta-D-glucosyl residues with release of beta-D-glucose.</text>
        <dbReference type="EC" id="3.2.1.21"/>
    </reaction>
</comment>
<evidence type="ECO:0000256" key="13">
    <source>
        <dbReference type="ARBA" id="ARBA00023326"/>
    </source>
</evidence>
<dbReference type="InterPro" id="IPR036962">
    <property type="entry name" value="Glyco_hydro_3_N_sf"/>
</dbReference>
<dbReference type="SUPFAM" id="SSF51445">
    <property type="entry name" value="(Trans)glycosidases"/>
    <property type="match status" value="1"/>
</dbReference>
<dbReference type="FunFam" id="3.20.20.300:FF:000002">
    <property type="entry name" value="Probable beta-glucosidase"/>
    <property type="match status" value="1"/>
</dbReference>
<evidence type="ECO:0000256" key="11">
    <source>
        <dbReference type="ARBA" id="ARBA00023277"/>
    </source>
</evidence>
<dbReference type="AlphaFoldDB" id="A0A1B8GU23"/>
<dbReference type="Gene3D" id="3.40.50.1700">
    <property type="entry name" value="Glycoside hydrolase family 3 C-terminal domain"/>
    <property type="match status" value="1"/>
</dbReference>
<dbReference type="EMBL" id="KV460213">
    <property type="protein sequence ID" value="OBT99333.1"/>
    <property type="molecule type" value="Genomic_DNA"/>
</dbReference>
<accession>A0A1B8GU23</accession>
<name>A0A1B8GU23_9PEZI</name>
<dbReference type="Gene3D" id="3.20.20.300">
    <property type="entry name" value="Glycoside hydrolase, family 3, N-terminal domain"/>
    <property type="match status" value="1"/>
</dbReference>
<evidence type="ECO:0000256" key="10">
    <source>
        <dbReference type="ARBA" id="ARBA00023180"/>
    </source>
</evidence>
<dbReference type="SMART" id="SM01217">
    <property type="entry name" value="Fn3_like"/>
    <property type="match status" value="1"/>
</dbReference>
<dbReference type="STRING" id="342668.A0A1B8GU23"/>
<evidence type="ECO:0000256" key="7">
    <source>
        <dbReference type="ARBA" id="ARBA00022729"/>
    </source>
</evidence>
<evidence type="ECO:0000256" key="3">
    <source>
        <dbReference type="ARBA" id="ARBA00004987"/>
    </source>
</evidence>
<evidence type="ECO:0000256" key="12">
    <source>
        <dbReference type="ARBA" id="ARBA00023295"/>
    </source>
</evidence>
<keyword evidence="12" id="KW-0326">Glycosidase</keyword>
<dbReference type="Pfam" id="PF01915">
    <property type="entry name" value="Glyco_hydro_3_C"/>
    <property type="match status" value="1"/>
</dbReference>
<evidence type="ECO:0000256" key="4">
    <source>
        <dbReference type="ARBA" id="ARBA00005336"/>
    </source>
</evidence>
<comment type="pathway">
    <text evidence="3">Glycan metabolism; cellulose degradation.</text>
</comment>
<dbReference type="InterPro" id="IPR036881">
    <property type="entry name" value="Glyco_hydro_3_C_sf"/>
</dbReference>
<sequence length="759" mass="79437">MPLPGGTLDICSLSLASAKSSVVAMTFLRSATLALAALLPLSSAVPTARADNGGWDAAHTKAATALAKLSLQDKVKMVTGEGWEKGPCVGTTAEISSIGYPQLCLQDGPLGIRFAKGITAFPAGVHAASTWDIDLINARGNALGTEAKAMGIHVQLGPVGGPLGKIPHGGRNWEGFSPDPYLTGVAMAETITGMQNAGVQACAKHYIGNEQELNRETMSSTIADRVNHELYLWPFADSVKANVASVMCSYNRLNGTHACESDLALNGLLKGELDFRGYVVSDWNAQHTTVGSAKAGMDMSMPGDNFGDNKYLWGTALTNAVSGGQVDQSRVDDMVKRILASWYYLGQDAGYPKVGWSSWNGGVGGPDVQGDHKIVARDIARDGIVLLKNENNALPLKKPASLAIIGNDAINNPNGPNACVDRGCDVGTLAMGWGSGAAEFPYLISPLDAIQKQATADGTTIVTSTTDGTSEGAAAAGKANTAIVFINADSGEGYITVEGQAGDRANLDPWHNGNGLVEAVANVNKNTIVVIHSVGPLILERILALPNVVAVVWAGLPGQESGNGLVDILYGSKSPNGKLPYTIAKQASDYGTSVKSGDDDFSEGLYIDYRHFDKAGIEPRYEFGFGLSYTTFEYSDLTTTYSDKTGGSTTTAPGGAEGLYDTVATVTAKITNSGTVEGAEVAQLYIGLPSSAPSTPVRQLRGFSKINLAAGESGTVTFSLRRKDLSYWDTDAQKWVTPTGDFTVSVGASSRNLALKGTM</sequence>
<evidence type="ECO:0000256" key="1">
    <source>
        <dbReference type="ARBA" id="ARBA00000448"/>
    </source>
</evidence>
<comment type="similarity">
    <text evidence="4">Belongs to the glycosyl hydrolase 3 family.</text>
</comment>
<keyword evidence="8" id="KW-0378">Hydrolase</keyword>
<dbReference type="InterPro" id="IPR050288">
    <property type="entry name" value="Cellulose_deg_GH3"/>
</dbReference>
<gene>
    <name evidence="16" type="ORF">VE01_02695</name>
</gene>
<dbReference type="SUPFAM" id="SSF52279">
    <property type="entry name" value="Beta-D-glucan exohydrolase, C-terminal domain"/>
    <property type="match status" value="1"/>
</dbReference>
<dbReference type="FunFam" id="3.40.50.1700:FF:000003">
    <property type="entry name" value="Probable beta-glucosidase"/>
    <property type="match status" value="1"/>
</dbReference>
<keyword evidence="11" id="KW-0119">Carbohydrate metabolism</keyword>
<keyword evidence="9" id="KW-0136">Cellulose degradation</keyword>
<evidence type="ECO:0000256" key="14">
    <source>
        <dbReference type="SAM" id="SignalP"/>
    </source>
</evidence>
<organism evidence="16 17">
    <name type="scientific">Pseudogymnoascus verrucosus</name>
    <dbReference type="NCBI Taxonomy" id="342668"/>
    <lineage>
        <taxon>Eukaryota</taxon>
        <taxon>Fungi</taxon>
        <taxon>Dikarya</taxon>
        <taxon>Ascomycota</taxon>
        <taxon>Pezizomycotina</taxon>
        <taxon>Leotiomycetes</taxon>
        <taxon>Thelebolales</taxon>
        <taxon>Thelebolaceae</taxon>
        <taxon>Pseudogymnoascus</taxon>
    </lineage>
</organism>
<evidence type="ECO:0000313" key="16">
    <source>
        <dbReference type="EMBL" id="OBT99333.1"/>
    </source>
</evidence>
<dbReference type="InterPro" id="IPR013783">
    <property type="entry name" value="Ig-like_fold"/>
</dbReference>
<dbReference type="PANTHER" id="PTHR42715">
    <property type="entry name" value="BETA-GLUCOSIDASE"/>
    <property type="match status" value="1"/>
</dbReference>
<reference evidence="16 17" key="1">
    <citation type="submission" date="2016-03" db="EMBL/GenBank/DDBJ databases">
        <title>Comparative genomics of Pseudogymnoascus destructans, the fungus causing white-nose syndrome of bats.</title>
        <authorList>
            <person name="Palmer J.M."/>
            <person name="Drees K.P."/>
            <person name="Foster J.T."/>
            <person name="Lindner D.L."/>
        </authorList>
    </citation>
    <scope>NUCLEOTIDE SEQUENCE [LARGE SCALE GENOMIC DNA]</scope>
    <source>
        <strain evidence="16 17">UAMH 10579</strain>
    </source>
</reference>
<reference evidence="17" key="2">
    <citation type="journal article" date="2018" name="Nat. Commun.">
        <title>Extreme sensitivity to ultraviolet light in the fungal pathogen causing white-nose syndrome of bats.</title>
        <authorList>
            <person name="Palmer J.M."/>
            <person name="Drees K.P."/>
            <person name="Foster J.T."/>
            <person name="Lindner D.L."/>
        </authorList>
    </citation>
    <scope>NUCLEOTIDE SEQUENCE [LARGE SCALE GENOMIC DNA]</scope>
    <source>
        <strain evidence="17">UAMH 10579</strain>
    </source>
</reference>
<evidence type="ECO:0000256" key="2">
    <source>
        <dbReference type="ARBA" id="ARBA00004613"/>
    </source>
</evidence>
<dbReference type="GO" id="GO:0008422">
    <property type="term" value="F:beta-glucosidase activity"/>
    <property type="evidence" value="ECO:0007669"/>
    <property type="project" value="UniProtKB-EC"/>
</dbReference>
<proteinExistence type="inferred from homology"/>
<feature type="chain" id="PRO_5008609004" description="beta-glucosidase" evidence="14">
    <location>
        <begin position="51"/>
        <end position="759"/>
    </location>
</feature>
<dbReference type="InterPro" id="IPR002772">
    <property type="entry name" value="Glyco_hydro_3_C"/>
</dbReference>
<keyword evidence="10" id="KW-0325">Glycoprotein</keyword>
<dbReference type="GeneID" id="28836081"/>
<evidence type="ECO:0000256" key="6">
    <source>
        <dbReference type="ARBA" id="ARBA00022525"/>
    </source>
</evidence>
<dbReference type="PRINTS" id="PR00133">
    <property type="entry name" value="GLHYDRLASE3"/>
</dbReference>
<dbReference type="OrthoDB" id="434at2759"/>
<keyword evidence="13" id="KW-0624">Polysaccharide degradation</keyword>
<keyword evidence="6" id="KW-0964">Secreted</keyword>
<dbReference type="Gene3D" id="2.60.40.10">
    <property type="entry name" value="Immunoglobulins"/>
    <property type="match status" value="1"/>
</dbReference>
<evidence type="ECO:0000256" key="5">
    <source>
        <dbReference type="ARBA" id="ARBA00012744"/>
    </source>
</evidence>
<dbReference type="GO" id="GO:0005576">
    <property type="term" value="C:extracellular region"/>
    <property type="evidence" value="ECO:0007669"/>
    <property type="project" value="UniProtKB-SubCell"/>
</dbReference>
<evidence type="ECO:0000256" key="9">
    <source>
        <dbReference type="ARBA" id="ARBA00023001"/>
    </source>
</evidence>
<dbReference type="EC" id="3.2.1.21" evidence="5"/>
<comment type="subcellular location">
    <subcellularLocation>
        <location evidence="2">Secreted</location>
    </subcellularLocation>
</comment>
<dbReference type="RefSeq" id="XP_018133066.1">
    <property type="nucleotide sequence ID" value="XM_018272201.2"/>
</dbReference>
<feature type="domain" description="Fibronectin type III-like" evidence="15">
    <location>
        <begin position="680"/>
        <end position="750"/>
    </location>
</feature>
<dbReference type="GO" id="GO:0030245">
    <property type="term" value="P:cellulose catabolic process"/>
    <property type="evidence" value="ECO:0007669"/>
    <property type="project" value="UniProtKB-KW"/>
</dbReference>
<feature type="signal peptide" evidence="14">
    <location>
        <begin position="1"/>
        <end position="50"/>
    </location>
</feature>
<evidence type="ECO:0000313" key="17">
    <source>
        <dbReference type="Proteomes" id="UP000091956"/>
    </source>
</evidence>